<evidence type="ECO:0000256" key="6">
    <source>
        <dbReference type="SAM" id="Phobius"/>
    </source>
</evidence>
<dbReference type="GO" id="GO:0016787">
    <property type="term" value="F:hydrolase activity"/>
    <property type="evidence" value="ECO:0007669"/>
    <property type="project" value="TreeGrafter"/>
</dbReference>
<sequence>MWLIKKHLLFNLAYALLFILVLASGYKQYTLLNYGLIPCVTLVLIVFFCLTTKLSGRFHQRLFTGLVFALTGSTLFLLRGYDPSWFSYGLIAFLTCHLFYIGAFYLDFRSAQELDKKGARIAIFSSAITFTAFYFYLRPHLGTLRLPVLACIFIVALLIMMAAFRNQRVNPLSFKLILTGVLFFIGSDALLAHTYFISPFEFSDLLISIIYMIAQYLIVIGGAERKLIRPLTAD</sequence>
<organism evidence="7 8">
    <name type="scientific">Pedobacter cryoconitis</name>
    <dbReference type="NCBI Taxonomy" id="188932"/>
    <lineage>
        <taxon>Bacteria</taxon>
        <taxon>Pseudomonadati</taxon>
        <taxon>Bacteroidota</taxon>
        <taxon>Sphingobacteriia</taxon>
        <taxon>Sphingobacteriales</taxon>
        <taxon>Sphingobacteriaceae</taxon>
        <taxon>Pedobacter</taxon>
    </lineage>
</organism>
<dbReference type="PATRIC" id="fig|188932.3.peg.1369"/>
<dbReference type="AlphaFoldDB" id="A0A127VB54"/>
<keyword evidence="8" id="KW-1185">Reference proteome</keyword>
<evidence type="ECO:0000313" key="8">
    <source>
        <dbReference type="Proteomes" id="UP000071561"/>
    </source>
</evidence>
<name>A0A127VB54_9SPHI</name>
<dbReference type="Pfam" id="PF07947">
    <property type="entry name" value="YhhN"/>
    <property type="match status" value="1"/>
</dbReference>
<dbReference type="EMBL" id="CP014504">
    <property type="protein sequence ID" value="AMP98238.1"/>
    <property type="molecule type" value="Genomic_DNA"/>
</dbReference>
<evidence type="ECO:0000313" key="7">
    <source>
        <dbReference type="EMBL" id="AMP98238.1"/>
    </source>
</evidence>
<gene>
    <name evidence="7" type="ORF">AY601_1318</name>
</gene>
<keyword evidence="4 6" id="KW-1133">Transmembrane helix</keyword>
<dbReference type="KEGG" id="pcm:AY601_1318"/>
<dbReference type="InterPro" id="IPR012506">
    <property type="entry name" value="TMEM86B-like"/>
</dbReference>
<dbReference type="PANTHER" id="PTHR31885">
    <property type="entry name" value="GH04784P"/>
    <property type="match status" value="1"/>
</dbReference>
<dbReference type="PANTHER" id="PTHR31885:SF6">
    <property type="entry name" value="GH04784P"/>
    <property type="match status" value="1"/>
</dbReference>
<keyword evidence="5 6" id="KW-0472">Membrane</keyword>
<reference evidence="7 8" key="1">
    <citation type="submission" date="2016-03" db="EMBL/GenBank/DDBJ databases">
        <title>Complete genome sequence of Pedobacter cryoconitis PAMC 27485.</title>
        <authorList>
            <person name="Lee J."/>
            <person name="Kim O.-S."/>
        </authorList>
    </citation>
    <scope>NUCLEOTIDE SEQUENCE [LARGE SCALE GENOMIC DNA]</scope>
    <source>
        <strain evidence="7 8">PAMC 27485</strain>
    </source>
</reference>
<feature type="transmembrane region" description="Helical" evidence="6">
    <location>
        <begin position="118"/>
        <end position="137"/>
    </location>
</feature>
<keyword evidence="3 6" id="KW-0812">Transmembrane</keyword>
<feature type="transmembrane region" description="Helical" evidence="6">
    <location>
        <begin position="176"/>
        <end position="196"/>
    </location>
</feature>
<comment type="similarity">
    <text evidence="2">Belongs to the TMEM86 family.</text>
</comment>
<feature type="transmembrane region" description="Helical" evidence="6">
    <location>
        <begin position="62"/>
        <end position="79"/>
    </location>
</feature>
<comment type="subcellular location">
    <subcellularLocation>
        <location evidence="1">Membrane</location>
        <topology evidence="1">Multi-pass membrane protein</topology>
    </subcellularLocation>
</comment>
<dbReference type="GO" id="GO:0016020">
    <property type="term" value="C:membrane"/>
    <property type="evidence" value="ECO:0007669"/>
    <property type="project" value="UniProtKB-SubCell"/>
</dbReference>
<evidence type="ECO:0000256" key="2">
    <source>
        <dbReference type="ARBA" id="ARBA00007375"/>
    </source>
</evidence>
<evidence type="ECO:0000256" key="3">
    <source>
        <dbReference type="ARBA" id="ARBA00022692"/>
    </source>
</evidence>
<evidence type="ECO:0000256" key="5">
    <source>
        <dbReference type="ARBA" id="ARBA00023136"/>
    </source>
</evidence>
<feature type="transmembrane region" description="Helical" evidence="6">
    <location>
        <begin position="85"/>
        <end position="106"/>
    </location>
</feature>
<proteinExistence type="inferred from homology"/>
<evidence type="ECO:0000256" key="1">
    <source>
        <dbReference type="ARBA" id="ARBA00004141"/>
    </source>
</evidence>
<dbReference type="RefSeq" id="WP_232324708.1">
    <property type="nucleotide sequence ID" value="NZ_CP014504.1"/>
</dbReference>
<feature type="transmembrane region" description="Helical" evidence="6">
    <location>
        <begin position="143"/>
        <end position="164"/>
    </location>
</feature>
<evidence type="ECO:0000256" key="4">
    <source>
        <dbReference type="ARBA" id="ARBA00022989"/>
    </source>
</evidence>
<feature type="transmembrane region" description="Helical" evidence="6">
    <location>
        <begin position="33"/>
        <end position="50"/>
    </location>
</feature>
<dbReference type="Proteomes" id="UP000071561">
    <property type="component" value="Chromosome"/>
</dbReference>
<feature type="transmembrane region" description="Helical" evidence="6">
    <location>
        <begin position="202"/>
        <end position="223"/>
    </location>
</feature>
<accession>A0A127VB54</accession>
<protein>
    <submittedName>
        <fullName evidence="7">YhhN family protein</fullName>
    </submittedName>
</protein>